<dbReference type="AlphaFoldDB" id="A0ABD2Q0M6"/>
<keyword evidence="2" id="KW-1185">Reference proteome</keyword>
<organism evidence="1 2">
    <name type="scientific">Cichlidogyrus casuarinus</name>
    <dbReference type="NCBI Taxonomy" id="1844966"/>
    <lineage>
        <taxon>Eukaryota</taxon>
        <taxon>Metazoa</taxon>
        <taxon>Spiralia</taxon>
        <taxon>Lophotrochozoa</taxon>
        <taxon>Platyhelminthes</taxon>
        <taxon>Monogenea</taxon>
        <taxon>Monopisthocotylea</taxon>
        <taxon>Dactylogyridea</taxon>
        <taxon>Ancyrocephalidae</taxon>
        <taxon>Cichlidogyrus</taxon>
    </lineage>
</organism>
<proteinExistence type="predicted"/>
<dbReference type="EMBL" id="JBJKFK010001441">
    <property type="protein sequence ID" value="KAL3313089.1"/>
    <property type="molecule type" value="Genomic_DNA"/>
</dbReference>
<sequence>MERRLVEQERENSNRISKLQAAYSQELSSLMPAETQSHLQNTISSLRAQICILERRLDNQGQHVQHMDLIMLRKENFVDVSTQLTEAKNPFISVDSKVWFNSDQEEHFDPKLSTH</sequence>
<protein>
    <submittedName>
        <fullName evidence="1">Uncharacterized protein</fullName>
    </submittedName>
</protein>
<evidence type="ECO:0000313" key="1">
    <source>
        <dbReference type="EMBL" id="KAL3313089.1"/>
    </source>
</evidence>
<comment type="caution">
    <text evidence="1">The sequence shown here is derived from an EMBL/GenBank/DDBJ whole genome shotgun (WGS) entry which is preliminary data.</text>
</comment>
<evidence type="ECO:0000313" key="2">
    <source>
        <dbReference type="Proteomes" id="UP001626550"/>
    </source>
</evidence>
<accession>A0ABD2Q0M6</accession>
<gene>
    <name evidence="1" type="ORF">Ciccas_008317</name>
</gene>
<name>A0ABD2Q0M6_9PLAT</name>
<reference evidence="1 2" key="1">
    <citation type="submission" date="2024-11" db="EMBL/GenBank/DDBJ databases">
        <title>Adaptive evolution of stress response genes in parasites aligns with host niche diversity.</title>
        <authorList>
            <person name="Hahn C."/>
            <person name="Resl P."/>
        </authorList>
    </citation>
    <scope>NUCLEOTIDE SEQUENCE [LARGE SCALE GENOMIC DNA]</scope>
    <source>
        <strain evidence="1">EGGRZ-B1_66</strain>
        <tissue evidence="1">Body</tissue>
    </source>
</reference>
<dbReference type="Proteomes" id="UP001626550">
    <property type="component" value="Unassembled WGS sequence"/>
</dbReference>